<evidence type="ECO:0000313" key="1">
    <source>
        <dbReference type="EMBL" id="KAL3277287.1"/>
    </source>
</evidence>
<dbReference type="EMBL" id="JABFTP020000103">
    <property type="protein sequence ID" value="KAL3277287.1"/>
    <property type="molecule type" value="Genomic_DNA"/>
</dbReference>
<gene>
    <name evidence="1" type="ORF">HHI36_012637</name>
</gene>
<reference evidence="1 2" key="1">
    <citation type="journal article" date="2021" name="BMC Biol.">
        <title>Horizontally acquired antibacterial genes associated with adaptive radiation of ladybird beetles.</title>
        <authorList>
            <person name="Li H.S."/>
            <person name="Tang X.F."/>
            <person name="Huang Y.H."/>
            <person name="Xu Z.Y."/>
            <person name="Chen M.L."/>
            <person name="Du X.Y."/>
            <person name="Qiu B.Y."/>
            <person name="Chen P.T."/>
            <person name="Zhang W."/>
            <person name="Slipinski A."/>
            <person name="Escalona H.E."/>
            <person name="Waterhouse R.M."/>
            <person name="Zwick A."/>
            <person name="Pang H."/>
        </authorList>
    </citation>
    <scope>NUCLEOTIDE SEQUENCE [LARGE SCALE GENOMIC DNA]</scope>
    <source>
        <strain evidence="1">SYSU2018</strain>
    </source>
</reference>
<name>A0ABD2NG11_9CUCU</name>
<dbReference type="Proteomes" id="UP001516400">
    <property type="component" value="Unassembled WGS sequence"/>
</dbReference>
<evidence type="ECO:0000313" key="2">
    <source>
        <dbReference type="Proteomes" id="UP001516400"/>
    </source>
</evidence>
<comment type="caution">
    <text evidence="1">The sequence shown here is derived from an EMBL/GenBank/DDBJ whole genome shotgun (WGS) entry which is preliminary data.</text>
</comment>
<dbReference type="AlphaFoldDB" id="A0ABD2NG11"/>
<keyword evidence="2" id="KW-1185">Reference proteome</keyword>
<sequence>MSEWINELEKNMKVQMNKIEADIEQIANSDVQKQNPPLTYAEMVFLKASNSRDAGKGEAIHKYHSILPGGGCSQYKGRKNCKRRKESIQYSEKENINANSFKMHRLGAHDQNKKRRIRPGEALEILKLWNNLRDPEVYKSDQIPAQRGFLKKVLNDMNNKKSVGKSNLRVKYIGGVPTITTISAAKGAEAARIKNGVTPSQN</sequence>
<proteinExistence type="predicted"/>
<protein>
    <submittedName>
        <fullName evidence="1">Uncharacterized protein</fullName>
    </submittedName>
</protein>
<accession>A0ABD2NG11</accession>
<organism evidence="1 2">
    <name type="scientific">Cryptolaemus montrouzieri</name>
    <dbReference type="NCBI Taxonomy" id="559131"/>
    <lineage>
        <taxon>Eukaryota</taxon>
        <taxon>Metazoa</taxon>
        <taxon>Ecdysozoa</taxon>
        <taxon>Arthropoda</taxon>
        <taxon>Hexapoda</taxon>
        <taxon>Insecta</taxon>
        <taxon>Pterygota</taxon>
        <taxon>Neoptera</taxon>
        <taxon>Endopterygota</taxon>
        <taxon>Coleoptera</taxon>
        <taxon>Polyphaga</taxon>
        <taxon>Cucujiformia</taxon>
        <taxon>Coccinelloidea</taxon>
        <taxon>Coccinellidae</taxon>
        <taxon>Scymninae</taxon>
        <taxon>Scymnini</taxon>
        <taxon>Cryptolaemus</taxon>
    </lineage>
</organism>